<dbReference type="EMBL" id="JBHTMC010000004">
    <property type="protein sequence ID" value="MFD1262576.1"/>
    <property type="molecule type" value="Genomic_DNA"/>
</dbReference>
<proteinExistence type="predicted"/>
<keyword evidence="1" id="KW-0812">Transmembrane</keyword>
<accession>A0ABW3W9X6</accession>
<dbReference type="RefSeq" id="WP_277835104.1">
    <property type="nucleotide sequence ID" value="NZ_JARQZE010000020.1"/>
</dbReference>
<feature type="transmembrane region" description="Helical" evidence="1">
    <location>
        <begin position="72"/>
        <end position="90"/>
    </location>
</feature>
<keyword evidence="1" id="KW-1133">Transmembrane helix</keyword>
<comment type="caution">
    <text evidence="2">The sequence shown here is derived from an EMBL/GenBank/DDBJ whole genome shotgun (WGS) entry which is preliminary data.</text>
</comment>
<evidence type="ECO:0000313" key="2">
    <source>
        <dbReference type="EMBL" id="MFD1262576.1"/>
    </source>
</evidence>
<evidence type="ECO:0000313" key="3">
    <source>
        <dbReference type="Proteomes" id="UP001597158"/>
    </source>
</evidence>
<dbReference type="Proteomes" id="UP001597158">
    <property type="component" value="Unassembled WGS sequence"/>
</dbReference>
<sequence length="100" mass="11629">MTALYTIKWVFHPDRDSQRLKLRFYLRSLVDTGELRELNGGYEVTGNALRAIEEYEEQERKHTESVKTQRKIMWLTLVIAFLTAVQAGLLKLPTIFDLSG</sequence>
<evidence type="ECO:0000256" key="1">
    <source>
        <dbReference type="SAM" id="Phobius"/>
    </source>
</evidence>
<name>A0ABW3W9X6_9RHOO</name>
<reference evidence="3" key="1">
    <citation type="journal article" date="2019" name="Int. J. Syst. Evol. Microbiol.">
        <title>The Global Catalogue of Microorganisms (GCM) 10K type strain sequencing project: providing services to taxonomists for standard genome sequencing and annotation.</title>
        <authorList>
            <consortium name="The Broad Institute Genomics Platform"/>
            <consortium name="The Broad Institute Genome Sequencing Center for Infectious Disease"/>
            <person name="Wu L."/>
            <person name="Ma J."/>
        </authorList>
    </citation>
    <scope>NUCLEOTIDE SEQUENCE [LARGE SCALE GENOMIC DNA]</scope>
    <source>
        <strain evidence="3">CCUG 48884</strain>
    </source>
</reference>
<keyword evidence="3" id="KW-1185">Reference proteome</keyword>
<organism evidence="2 3">
    <name type="scientific">Thauera mechernichensis</name>
    <dbReference type="NCBI Taxonomy" id="82788"/>
    <lineage>
        <taxon>Bacteria</taxon>
        <taxon>Pseudomonadati</taxon>
        <taxon>Pseudomonadota</taxon>
        <taxon>Betaproteobacteria</taxon>
        <taxon>Rhodocyclales</taxon>
        <taxon>Zoogloeaceae</taxon>
        <taxon>Thauera</taxon>
    </lineage>
</organism>
<protein>
    <submittedName>
        <fullName evidence="2">Uncharacterized protein</fullName>
    </submittedName>
</protein>
<keyword evidence="1" id="KW-0472">Membrane</keyword>
<gene>
    <name evidence="2" type="ORF">ACFQ4M_03215</name>
</gene>